<proteinExistence type="inferred from homology"/>
<dbReference type="eggNOG" id="COG1086">
    <property type="taxonomic scope" value="Bacteria"/>
</dbReference>
<accession>F9ZVJ5</accession>
<feature type="transmembrane region" description="Helical" evidence="7">
    <location>
        <begin position="54"/>
        <end position="76"/>
    </location>
</feature>
<evidence type="ECO:0000256" key="5">
    <source>
        <dbReference type="ARBA" id="ARBA00022989"/>
    </source>
</evidence>
<evidence type="ECO:0000256" key="3">
    <source>
        <dbReference type="ARBA" id="ARBA00022679"/>
    </source>
</evidence>
<feature type="transmembrane region" description="Helical" evidence="7">
    <location>
        <begin position="291"/>
        <end position="312"/>
    </location>
</feature>
<dbReference type="AlphaFoldDB" id="F9ZVJ5"/>
<dbReference type="GO" id="GO:0009242">
    <property type="term" value="P:colanic acid biosynthetic process"/>
    <property type="evidence" value="ECO:0007669"/>
    <property type="project" value="TreeGrafter"/>
</dbReference>
<evidence type="ECO:0000313" key="9">
    <source>
        <dbReference type="EMBL" id="AEG01977.1"/>
    </source>
</evidence>
<reference key="2">
    <citation type="submission" date="2011-05" db="EMBL/GenBank/DDBJ databases">
        <title>Complete genome sequence of the aerobic marine methanotroph Methylomonas methanica MC09.</title>
        <authorList>
            <person name="Boden R."/>
            <person name="Cunliffe M."/>
            <person name="Scanlan J."/>
            <person name="Moussard H."/>
            <person name="Kits K.D."/>
            <person name="Klotz M."/>
            <person name="Jetten M."/>
            <person name="Vuilleumier S."/>
            <person name="Han J."/>
            <person name="Peters L."/>
            <person name="Mikhailova N."/>
            <person name="Teshima H."/>
            <person name="Tapia R."/>
            <person name="Kyrpides N."/>
            <person name="Ivanova N."/>
            <person name="Pagani I."/>
            <person name="Cheng J.-F."/>
            <person name="Goodwin L."/>
            <person name="Han C."/>
            <person name="Hauser L."/>
            <person name="Land M."/>
            <person name="Lapidus A."/>
            <person name="Lucas S."/>
            <person name="Pitluck S."/>
            <person name="Woyke T."/>
            <person name="Stein L.Y."/>
            <person name="Murrell C."/>
        </authorList>
    </citation>
    <scope>NUCLEOTIDE SEQUENCE</scope>
    <source>
        <strain>MC09</strain>
    </source>
</reference>
<keyword evidence="10" id="KW-1185">Reference proteome</keyword>
<evidence type="ECO:0000256" key="6">
    <source>
        <dbReference type="ARBA" id="ARBA00023136"/>
    </source>
</evidence>
<keyword evidence="5 7" id="KW-1133">Transmembrane helix</keyword>
<dbReference type="eggNOG" id="COG2148">
    <property type="taxonomic scope" value="Bacteria"/>
</dbReference>
<dbReference type="Pfam" id="PF02397">
    <property type="entry name" value="Bac_transf"/>
    <property type="match status" value="1"/>
</dbReference>
<organism evidence="9 10">
    <name type="scientific">Methylomonas methanica (strain DSM 25384 / MC09)</name>
    <dbReference type="NCBI Taxonomy" id="857087"/>
    <lineage>
        <taxon>Bacteria</taxon>
        <taxon>Pseudomonadati</taxon>
        <taxon>Pseudomonadota</taxon>
        <taxon>Gammaproteobacteria</taxon>
        <taxon>Methylococcales</taxon>
        <taxon>Methylococcaceae</taxon>
        <taxon>Methylomonas</taxon>
    </lineage>
</organism>
<dbReference type="Proteomes" id="UP000008888">
    <property type="component" value="Chromosome"/>
</dbReference>
<reference evidence="9 10" key="1">
    <citation type="journal article" date="2011" name="J. Bacteriol.">
        <title>Complete Genome Sequence of the Aerobic Marine Methanotroph Methylomonas methanica MC09.</title>
        <authorList>
            <person name="Boden R."/>
            <person name="Cunliffe M."/>
            <person name="Scanlan J."/>
            <person name="Moussard H."/>
            <person name="Kits K.D."/>
            <person name="Klotz M.G."/>
            <person name="Jetten M.S."/>
            <person name="Vuilleumier S."/>
            <person name="Han J."/>
            <person name="Peters L."/>
            <person name="Mikhailova N."/>
            <person name="Teshima H."/>
            <person name="Tapia R."/>
            <person name="Kyrpides N."/>
            <person name="Ivanova N."/>
            <person name="Pagani I."/>
            <person name="Cheng J.F."/>
            <person name="Goodwin L."/>
            <person name="Han C."/>
            <person name="Hauser L."/>
            <person name="Land M.L."/>
            <person name="Lapidus A."/>
            <person name="Lucas S."/>
            <person name="Pitluck S."/>
            <person name="Woyke T."/>
            <person name="Stein L."/>
            <person name="Murrell J.C."/>
        </authorList>
    </citation>
    <scope>NUCLEOTIDE SEQUENCE [LARGE SCALE GENOMIC DNA]</scope>
    <source>
        <strain evidence="9 10">MC09</strain>
    </source>
</reference>
<feature type="transmembrane region" description="Helical" evidence="7">
    <location>
        <begin position="20"/>
        <end position="42"/>
    </location>
</feature>
<evidence type="ECO:0000256" key="7">
    <source>
        <dbReference type="SAM" id="Phobius"/>
    </source>
</evidence>
<dbReference type="RefSeq" id="WP_013820196.1">
    <property type="nucleotide sequence ID" value="NC_015572.1"/>
</dbReference>
<evidence type="ECO:0000313" key="10">
    <source>
        <dbReference type="Proteomes" id="UP000008888"/>
    </source>
</evidence>
<dbReference type="STRING" id="857087.Metme_3616"/>
<reference evidence="10" key="3">
    <citation type="submission" date="2011-05" db="EMBL/GenBank/DDBJ databases">
        <title>Complete sequence of Methylomonas methanica MC09.</title>
        <authorList>
            <consortium name="US DOE Joint Genome Institute"/>
            <person name="Lucas S."/>
            <person name="Han J."/>
            <person name="Lapidus A."/>
            <person name="Cheng J.-F."/>
            <person name="Goodwin L."/>
            <person name="Pitluck S."/>
            <person name="Peters L."/>
            <person name="Mikhailova N."/>
            <person name="Teshima H."/>
            <person name="Han C."/>
            <person name="Tapia R."/>
            <person name="Land M."/>
            <person name="Hauser L."/>
            <person name="Kyrpides N."/>
            <person name="Ivanova N."/>
            <person name="Pagani I."/>
            <person name="Stein L."/>
            <person name="Woyke T."/>
        </authorList>
    </citation>
    <scope>NUCLEOTIDE SEQUENCE [LARGE SCALE GENOMIC DNA]</scope>
    <source>
        <strain evidence="10">MC09</strain>
    </source>
</reference>
<comment type="subcellular location">
    <subcellularLocation>
        <location evidence="1">Membrane</location>
        <topology evidence="1">Multi-pass membrane protein</topology>
    </subcellularLocation>
</comment>
<evidence type="ECO:0000256" key="1">
    <source>
        <dbReference type="ARBA" id="ARBA00004141"/>
    </source>
</evidence>
<dbReference type="NCBIfam" id="TIGR03023">
    <property type="entry name" value="WcaJ_sugtrans"/>
    <property type="match status" value="1"/>
</dbReference>
<dbReference type="EMBL" id="CP002738">
    <property type="protein sequence ID" value="AEG01977.1"/>
    <property type="molecule type" value="Genomic_DNA"/>
</dbReference>
<protein>
    <submittedName>
        <fullName evidence="9">Undecaprenyl-phosphate glucose phosphotransferase</fullName>
    </submittedName>
</protein>
<dbReference type="InterPro" id="IPR036291">
    <property type="entry name" value="NAD(P)-bd_dom_sf"/>
</dbReference>
<keyword evidence="3 9" id="KW-0808">Transferase</keyword>
<gene>
    <name evidence="9" type="ordered locus">Metme_3616</name>
</gene>
<feature type="transmembrane region" description="Helical" evidence="7">
    <location>
        <begin position="120"/>
        <end position="142"/>
    </location>
</feature>
<dbReference type="PANTHER" id="PTHR30576:SF21">
    <property type="entry name" value="UDP-GLUCOSE:UNDECAPRENYL-PHOSPHATE GLUCOSE-1-PHOSPHATE TRANSFERASE"/>
    <property type="match status" value="1"/>
</dbReference>
<dbReference type="HOGENOM" id="CLU_024920_0_1_6"/>
<name>F9ZVJ5_METMM</name>
<dbReference type="Pfam" id="PF13727">
    <property type="entry name" value="CoA_binding_3"/>
    <property type="match status" value="1"/>
</dbReference>
<evidence type="ECO:0000256" key="4">
    <source>
        <dbReference type="ARBA" id="ARBA00022692"/>
    </source>
</evidence>
<dbReference type="GO" id="GO:0016020">
    <property type="term" value="C:membrane"/>
    <property type="evidence" value="ECO:0007669"/>
    <property type="project" value="UniProtKB-SubCell"/>
</dbReference>
<feature type="domain" description="Bacterial sugar transferase" evidence="8">
    <location>
        <begin position="286"/>
        <end position="467"/>
    </location>
</feature>
<dbReference type="Gene3D" id="3.40.50.720">
    <property type="entry name" value="NAD(P)-binding Rossmann-like Domain"/>
    <property type="match status" value="1"/>
</dbReference>
<dbReference type="GO" id="GO:0089702">
    <property type="term" value="F:undecaprenyl-phosphate glucose phosphotransferase activity"/>
    <property type="evidence" value="ECO:0007669"/>
    <property type="project" value="TreeGrafter"/>
</dbReference>
<dbReference type="NCBIfam" id="TIGR03025">
    <property type="entry name" value="EPS_sugtrans"/>
    <property type="match status" value="1"/>
</dbReference>
<dbReference type="InterPro" id="IPR003362">
    <property type="entry name" value="Bact_transf"/>
</dbReference>
<comment type="similarity">
    <text evidence="2">Belongs to the bacterial sugar transferase family.</text>
</comment>
<dbReference type="KEGG" id="mmt:Metme_3616"/>
<dbReference type="PANTHER" id="PTHR30576">
    <property type="entry name" value="COLANIC BIOSYNTHESIS UDP-GLUCOSE LIPID CARRIER TRANSFERASE"/>
    <property type="match status" value="1"/>
</dbReference>
<feature type="transmembrane region" description="Helical" evidence="7">
    <location>
        <begin position="88"/>
        <end position="108"/>
    </location>
</feature>
<sequence length="476" mass="53092">MRINRRPQSARSSKGYIRPYSSSVAVLQRLLDAVVLVLTLYVCSLQSGGVFDANRLQIAVVGALGFYAAGEAKGIYGSWRMNSLGNELRLVAVTCLTAFGLVLAVAFFNQAAGHSLRETLFMWLLLAPLSLMAVRVCVRVFLRELRRHGRNTRSVAIAGANRAGARLADELNAMPWTGLVLKGFYDDRPVEGSLWNTSVELLGDLSQLVEDAREGMIDVVYVALPEQARETILELLAKLADTTVSVYFMPNFFAFELEHAQWVNLNGIPVVSVHETPLTGIGGSLKRLEDVLLGSAILTLLALPMLLIAAALKLSSPGPVIFRQKRYGLDGKPVYVWKFRSMNVCEDGDDIRQAKPADPRVTRFGRFLRRTSLDELPQFINVLQGTMSVVGPRPHAVVHNEQYRCLIHGYMLRHKVKPGITGWAQVNGLRGETDKVEKMQKRVDYDLQYIRNWSLRLDMKIVWMTVRGGFTGKNAY</sequence>
<dbReference type="OrthoDB" id="9808602at2"/>
<dbReference type="InterPro" id="IPR017475">
    <property type="entry name" value="EPS_sugar_tfrase"/>
</dbReference>
<evidence type="ECO:0000256" key="2">
    <source>
        <dbReference type="ARBA" id="ARBA00006464"/>
    </source>
</evidence>
<keyword evidence="4 7" id="KW-0812">Transmembrane</keyword>
<keyword evidence="6 7" id="KW-0472">Membrane</keyword>
<dbReference type="InterPro" id="IPR017473">
    <property type="entry name" value="Undecaprenyl-P_gluc_Ptfrase"/>
</dbReference>
<dbReference type="SUPFAM" id="SSF51735">
    <property type="entry name" value="NAD(P)-binding Rossmann-fold domains"/>
    <property type="match status" value="1"/>
</dbReference>
<evidence type="ECO:0000259" key="8">
    <source>
        <dbReference type="Pfam" id="PF02397"/>
    </source>
</evidence>